<evidence type="ECO:0000313" key="2">
    <source>
        <dbReference type="Proteomes" id="UP000053433"/>
    </source>
</evidence>
<gene>
    <name evidence="1" type="ORF">ASJ35_06905</name>
</gene>
<evidence type="ECO:0000313" key="1">
    <source>
        <dbReference type="EMBL" id="KUE76732.1"/>
    </source>
</evidence>
<organism evidence="1 2">
    <name type="scientific">Ruthenibacterium lactatiformans</name>
    <dbReference type="NCBI Taxonomy" id="1550024"/>
    <lineage>
        <taxon>Bacteria</taxon>
        <taxon>Bacillati</taxon>
        <taxon>Bacillota</taxon>
        <taxon>Clostridia</taxon>
        <taxon>Eubacteriales</taxon>
        <taxon>Oscillospiraceae</taxon>
        <taxon>Ruthenibacterium</taxon>
    </lineage>
</organism>
<dbReference type="AlphaFoldDB" id="A0A0W7TSA0"/>
<sequence>MGGGIEANSVAERLSVTPYFEDVGTTYKPKKTAEASAEAAYPLGERNALLMALLSKVLLRYFGQKYKNRRCGGERNINQTTAF</sequence>
<name>A0A0W7TSA0_9FIRM</name>
<proteinExistence type="predicted"/>
<dbReference type="Proteomes" id="UP000053433">
    <property type="component" value="Unassembled WGS sequence"/>
</dbReference>
<dbReference type="EMBL" id="LMUA01000007">
    <property type="protein sequence ID" value="KUE76732.1"/>
    <property type="molecule type" value="Genomic_DNA"/>
</dbReference>
<protein>
    <submittedName>
        <fullName evidence="1">Uncharacterized protein</fullName>
    </submittedName>
</protein>
<comment type="caution">
    <text evidence="1">The sequence shown here is derived from an EMBL/GenBank/DDBJ whole genome shotgun (WGS) entry which is preliminary data.</text>
</comment>
<reference evidence="1 2" key="1">
    <citation type="submission" date="2015-10" db="EMBL/GenBank/DDBJ databases">
        <title>A novel member of the family Ruminococcaceae isolated from human faeces.</title>
        <authorList>
            <person name="Shkoporov A.N."/>
            <person name="Chaplin A.V."/>
            <person name="Motuzova O.V."/>
            <person name="Kafarskaia L.I."/>
            <person name="Efimov B.A."/>
        </authorList>
    </citation>
    <scope>NUCLEOTIDE SEQUENCE [LARGE SCALE GENOMIC DNA]</scope>
    <source>
        <strain evidence="1 2">668</strain>
    </source>
</reference>
<accession>A0A0W7TSA0</accession>